<dbReference type="AlphaFoldDB" id="A0A9D9DCB6"/>
<dbReference type="EMBL" id="JADINH010000114">
    <property type="protein sequence ID" value="MBO8415818.1"/>
    <property type="molecule type" value="Genomic_DNA"/>
</dbReference>
<name>A0A9D9DCB6_9GAMM</name>
<dbReference type="SMART" id="SM00834">
    <property type="entry name" value="CxxC_CXXC_SSSS"/>
    <property type="match status" value="1"/>
</dbReference>
<reference evidence="2" key="1">
    <citation type="submission" date="2020-10" db="EMBL/GenBank/DDBJ databases">
        <authorList>
            <person name="Gilroy R."/>
        </authorList>
    </citation>
    <scope>NUCLEOTIDE SEQUENCE</scope>
    <source>
        <strain evidence="2">17213</strain>
    </source>
</reference>
<gene>
    <name evidence="2" type="ORF">IAB19_05515</name>
</gene>
<dbReference type="PANTHER" id="PTHR34404:SF2">
    <property type="entry name" value="CONSERVED SERINE RICH PROTEIN"/>
    <property type="match status" value="1"/>
</dbReference>
<dbReference type="PANTHER" id="PTHR34404">
    <property type="entry name" value="REGULATORY PROTEIN, FMDB FAMILY"/>
    <property type="match status" value="1"/>
</dbReference>
<dbReference type="Proteomes" id="UP000823631">
    <property type="component" value="Unassembled WGS sequence"/>
</dbReference>
<proteinExistence type="predicted"/>
<organism evidence="2 3">
    <name type="scientific">Candidatus Avisuccinivibrio stercorigallinarum</name>
    <dbReference type="NCBI Taxonomy" id="2840704"/>
    <lineage>
        <taxon>Bacteria</taxon>
        <taxon>Pseudomonadati</taxon>
        <taxon>Pseudomonadota</taxon>
        <taxon>Gammaproteobacteria</taxon>
        <taxon>Aeromonadales</taxon>
        <taxon>Succinivibrionaceae</taxon>
        <taxon>Succinivibrionaceae incertae sedis</taxon>
        <taxon>Candidatus Avisuccinivibrio</taxon>
    </lineage>
</organism>
<reference evidence="2" key="2">
    <citation type="journal article" date="2021" name="PeerJ">
        <title>Extensive microbial diversity within the chicken gut microbiome revealed by metagenomics and culture.</title>
        <authorList>
            <person name="Gilroy R."/>
            <person name="Ravi A."/>
            <person name="Getino M."/>
            <person name="Pursley I."/>
            <person name="Horton D.L."/>
            <person name="Alikhan N.F."/>
            <person name="Baker D."/>
            <person name="Gharbi K."/>
            <person name="Hall N."/>
            <person name="Watson M."/>
            <person name="Adriaenssens E.M."/>
            <person name="Foster-Nyarko E."/>
            <person name="Jarju S."/>
            <person name="Secka A."/>
            <person name="Antonio M."/>
            <person name="Oren A."/>
            <person name="Chaudhuri R.R."/>
            <person name="La Ragione R."/>
            <person name="Hildebrand F."/>
            <person name="Pallen M.J."/>
        </authorList>
    </citation>
    <scope>NUCLEOTIDE SEQUENCE</scope>
    <source>
        <strain evidence="2">17213</strain>
    </source>
</reference>
<sequence length="74" mass="7897">MPLYEYKCASCGAEISARQGMRDAPLTLCPKCGQQSLKRKISLSNFSLKGVGCFGKSSSHQPSGACSSCPHNKE</sequence>
<dbReference type="Pfam" id="PF09723">
    <property type="entry name" value="Zn_ribbon_8"/>
    <property type="match status" value="1"/>
</dbReference>
<dbReference type="Gene3D" id="2.20.28.30">
    <property type="entry name" value="RNA polymerase ii, chain L"/>
    <property type="match status" value="1"/>
</dbReference>
<dbReference type="NCBIfam" id="TIGR02605">
    <property type="entry name" value="CxxC_CxxC_SSSS"/>
    <property type="match status" value="1"/>
</dbReference>
<accession>A0A9D9DCB6</accession>
<evidence type="ECO:0000313" key="2">
    <source>
        <dbReference type="EMBL" id="MBO8415818.1"/>
    </source>
</evidence>
<evidence type="ECO:0000313" key="3">
    <source>
        <dbReference type="Proteomes" id="UP000823631"/>
    </source>
</evidence>
<evidence type="ECO:0000259" key="1">
    <source>
        <dbReference type="SMART" id="SM00834"/>
    </source>
</evidence>
<dbReference type="InterPro" id="IPR013429">
    <property type="entry name" value="Regulatory_FmdB_Zinc_ribbon"/>
</dbReference>
<feature type="domain" description="Putative regulatory protein FmdB zinc ribbon" evidence="1">
    <location>
        <begin position="1"/>
        <end position="42"/>
    </location>
</feature>
<comment type="caution">
    <text evidence="2">The sequence shown here is derived from an EMBL/GenBank/DDBJ whole genome shotgun (WGS) entry which is preliminary data.</text>
</comment>
<protein>
    <submittedName>
        <fullName evidence="2">Zinc ribbon domain-containing protein</fullName>
    </submittedName>
</protein>